<evidence type="ECO:0000313" key="4">
    <source>
        <dbReference type="Proteomes" id="UP000236151"/>
    </source>
</evidence>
<keyword evidence="4" id="KW-1185">Reference proteome</keyword>
<dbReference type="EMBL" id="NIOJ01000016">
    <property type="protein sequence ID" value="PNT99777.1"/>
    <property type="molecule type" value="Genomic_DNA"/>
</dbReference>
<evidence type="ECO:0000313" key="3">
    <source>
        <dbReference type="EMBL" id="PNT99777.1"/>
    </source>
</evidence>
<dbReference type="InterPro" id="IPR002881">
    <property type="entry name" value="DUF58"/>
</dbReference>
<name>A0A2K2FG78_9CLOT</name>
<reference evidence="3 4" key="1">
    <citation type="submission" date="2017-06" db="EMBL/GenBank/DDBJ databases">
        <title>Investigating the central metabolism of Clostridium thermosuccinogenes.</title>
        <authorList>
            <person name="Koendjbiharie J.G."/>
            <person name="van Kranenburg R."/>
        </authorList>
    </citation>
    <scope>NUCLEOTIDE SEQUENCE [LARGE SCALE GENOMIC DNA]</scope>
    <source>
        <strain evidence="3 4">DSM 5806</strain>
    </source>
</reference>
<sequence>MAVNRLIYGILLVLSVLFANFYGGKIPYMLLFITLLLPLFSFLYTLVLFASFKYIQSVDGKYVLKGDKLKYRLNINNEGPLYYPYVKINFHISSTFLAGQLQEESFSLLPGEKTSFSYELECKYRGVFAIGLSSVEFEDLLGMFRLRFNIKETKEIIIYPKIVYLDIFHLRTSFLSDTHTLINSLYEDFTTISDIRRYSYGDTMKRIHWKLSAKMDELYVKTFQGTSRTVATIFLDLNRIEGPMENQVIVEDKLIESAVAVIRYCLYNWIPVDLVYCTKDIVNLEAKAPSDFERIYKELAQIRFDQSVAITDVMELFWAGSIKKTDVFIFTADLNYDLYNQIYKIRHNGYDVNIIYISSDTLKSGINPDIASITEFLTDIGVSVYRLEVNDDIKLALESKL</sequence>
<keyword evidence="1" id="KW-0812">Transmembrane</keyword>
<accession>A0A2K2FG78</accession>
<dbReference type="Proteomes" id="UP000236151">
    <property type="component" value="Unassembled WGS sequence"/>
</dbReference>
<dbReference type="Pfam" id="PF01882">
    <property type="entry name" value="DUF58"/>
    <property type="match status" value="1"/>
</dbReference>
<evidence type="ECO:0000259" key="2">
    <source>
        <dbReference type="Pfam" id="PF01882"/>
    </source>
</evidence>
<keyword evidence="1" id="KW-0472">Membrane</keyword>
<gene>
    <name evidence="3" type="ORF">CDQ84_07990</name>
</gene>
<feature type="domain" description="DUF58" evidence="2">
    <location>
        <begin position="194"/>
        <end position="235"/>
    </location>
</feature>
<dbReference type="RefSeq" id="WP_103081210.1">
    <property type="nucleotide sequence ID" value="NZ_CP021850.1"/>
</dbReference>
<dbReference type="KEGG" id="cthd:CDO33_08365"/>
<comment type="caution">
    <text evidence="3">The sequence shown here is derived from an EMBL/GenBank/DDBJ whole genome shotgun (WGS) entry which is preliminary data.</text>
</comment>
<feature type="transmembrane region" description="Helical" evidence="1">
    <location>
        <begin position="6"/>
        <end position="23"/>
    </location>
</feature>
<keyword evidence="1" id="KW-1133">Transmembrane helix</keyword>
<dbReference type="PANTHER" id="PTHR34351">
    <property type="entry name" value="SLR1927 PROTEIN-RELATED"/>
    <property type="match status" value="1"/>
</dbReference>
<protein>
    <recommendedName>
        <fullName evidence="2">DUF58 domain-containing protein</fullName>
    </recommendedName>
</protein>
<evidence type="ECO:0000256" key="1">
    <source>
        <dbReference type="SAM" id="Phobius"/>
    </source>
</evidence>
<dbReference type="AlphaFoldDB" id="A0A2K2FG78"/>
<dbReference type="OrthoDB" id="9778037at2"/>
<dbReference type="PANTHER" id="PTHR34351:SF2">
    <property type="entry name" value="DUF58 DOMAIN-CONTAINING PROTEIN"/>
    <property type="match status" value="1"/>
</dbReference>
<proteinExistence type="predicted"/>
<feature type="transmembrane region" description="Helical" evidence="1">
    <location>
        <begin position="30"/>
        <end position="52"/>
    </location>
</feature>
<organism evidence="3 4">
    <name type="scientific">Clostridium thermosuccinogenes</name>
    <dbReference type="NCBI Taxonomy" id="84032"/>
    <lineage>
        <taxon>Bacteria</taxon>
        <taxon>Bacillati</taxon>
        <taxon>Bacillota</taxon>
        <taxon>Clostridia</taxon>
        <taxon>Eubacteriales</taxon>
        <taxon>Clostridiaceae</taxon>
        <taxon>Clostridium</taxon>
    </lineage>
</organism>